<protein>
    <submittedName>
        <fullName evidence="7">Hsp33 family molecular chaperone HslO</fullName>
    </submittedName>
</protein>
<dbReference type="GO" id="GO:0051082">
    <property type="term" value="F:unfolded protein binding"/>
    <property type="evidence" value="ECO:0007669"/>
    <property type="project" value="InterPro"/>
</dbReference>
<dbReference type="InterPro" id="IPR016154">
    <property type="entry name" value="Heat_shock_Hsp33_C"/>
</dbReference>
<accession>A0A9D1WCN3</accession>
<evidence type="ECO:0000256" key="4">
    <source>
        <dbReference type="ARBA" id="ARBA00023186"/>
    </source>
</evidence>
<dbReference type="InterPro" id="IPR023212">
    <property type="entry name" value="Hsp33_helix_hairpin_bin_dom_sf"/>
</dbReference>
<feature type="region of interest" description="Disordered" evidence="6">
    <location>
        <begin position="1"/>
        <end position="20"/>
    </location>
</feature>
<dbReference type="PANTHER" id="PTHR30111">
    <property type="entry name" value="33 KDA CHAPERONIN"/>
    <property type="match status" value="1"/>
</dbReference>
<keyword evidence="5" id="KW-0676">Redox-active center</keyword>
<keyword evidence="4" id="KW-0143">Chaperone</keyword>
<evidence type="ECO:0000313" key="7">
    <source>
        <dbReference type="EMBL" id="HIX56464.1"/>
    </source>
</evidence>
<comment type="caution">
    <text evidence="7">The sequence shown here is derived from an EMBL/GenBank/DDBJ whole genome shotgun (WGS) entry which is preliminary data.</text>
</comment>
<evidence type="ECO:0000256" key="1">
    <source>
        <dbReference type="ARBA" id="ARBA00022490"/>
    </source>
</evidence>
<dbReference type="InterPro" id="IPR016153">
    <property type="entry name" value="Heat_shock_Hsp33_N"/>
</dbReference>
<sequence length="358" mass="39545">MSDQQNNNSTNANQQASAVEITENNLQQQTPAASDDQQQDSVVRFLFEQHGVRGEIVHMHQPITTLLANLSTYPQPIKSLMLELASAAVLIAATLKTDGTVTVQIQGGRGPNALNFAFINIDKNLNFYGNASWDQEKAAKFQGKEDEANKLSFADLVGNGGILVISAFPENGVRYQGIVALDQDNLSRCLEEYFKDSEQLPTTLQLYHDIDQAQSGGLMLQIIPNIEHNIESLAHLSTLSATLTAEELFSLSLHESLRRLYWNDQIVVYQPEPVDFKCVCSKERILNAIRGLPLDELEELAQEENGIDMTCHSCGKVYHVDMDEIKIIYAAARDEMEKNGTPDGSATVANATGAYQDK</sequence>
<name>A0A9D1WCN3_9GAMM</name>
<dbReference type="GO" id="GO:0042026">
    <property type="term" value="P:protein refolding"/>
    <property type="evidence" value="ECO:0007669"/>
    <property type="project" value="TreeGrafter"/>
</dbReference>
<dbReference type="Gene3D" id="1.10.287.480">
    <property type="entry name" value="helix hairpin bin"/>
    <property type="match status" value="1"/>
</dbReference>
<evidence type="ECO:0000256" key="3">
    <source>
        <dbReference type="ARBA" id="ARBA00023157"/>
    </source>
</evidence>
<dbReference type="Gene3D" id="3.90.1280.10">
    <property type="entry name" value="HSP33 redox switch-like"/>
    <property type="match status" value="1"/>
</dbReference>
<evidence type="ECO:0000256" key="5">
    <source>
        <dbReference type="ARBA" id="ARBA00023284"/>
    </source>
</evidence>
<feature type="compositionally biased region" description="Low complexity" evidence="6">
    <location>
        <begin position="1"/>
        <end position="18"/>
    </location>
</feature>
<dbReference type="CDD" id="cd00498">
    <property type="entry name" value="Hsp33"/>
    <property type="match status" value="1"/>
</dbReference>
<dbReference type="Proteomes" id="UP000886829">
    <property type="component" value="Unassembled WGS sequence"/>
</dbReference>
<evidence type="ECO:0000256" key="6">
    <source>
        <dbReference type="SAM" id="MobiDB-lite"/>
    </source>
</evidence>
<feature type="region of interest" description="Disordered" evidence="6">
    <location>
        <begin position="338"/>
        <end position="358"/>
    </location>
</feature>
<dbReference type="AlphaFoldDB" id="A0A9D1WCN3"/>
<dbReference type="GO" id="GO:0005737">
    <property type="term" value="C:cytoplasm"/>
    <property type="evidence" value="ECO:0007669"/>
    <property type="project" value="InterPro"/>
</dbReference>
<dbReference type="PIRSF" id="PIRSF005261">
    <property type="entry name" value="Heat_shock_Hsp33"/>
    <property type="match status" value="1"/>
</dbReference>
<dbReference type="InterPro" id="IPR000397">
    <property type="entry name" value="Heat_shock_Hsp33"/>
</dbReference>
<evidence type="ECO:0000256" key="2">
    <source>
        <dbReference type="ARBA" id="ARBA00022833"/>
    </source>
</evidence>
<dbReference type="EMBL" id="DXEV01000063">
    <property type="protein sequence ID" value="HIX56464.1"/>
    <property type="molecule type" value="Genomic_DNA"/>
</dbReference>
<keyword evidence="1" id="KW-0963">Cytoplasm</keyword>
<evidence type="ECO:0000313" key="8">
    <source>
        <dbReference type="Proteomes" id="UP000886829"/>
    </source>
</evidence>
<keyword evidence="3" id="KW-1015">Disulfide bond</keyword>
<dbReference type="Gene3D" id="3.55.30.10">
    <property type="entry name" value="Hsp33 domain"/>
    <property type="match status" value="1"/>
</dbReference>
<gene>
    <name evidence="7" type="ORF">H9850_03215</name>
</gene>
<dbReference type="Pfam" id="PF01430">
    <property type="entry name" value="HSP33"/>
    <property type="match status" value="1"/>
</dbReference>
<reference evidence="7" key="2">
    <citation type="submission" date="2021-04" db="EMBL/GenBank/DDBJ databases">
        <authorList>
            <person name="Gilroy R."/>
        </authorList>
    </citation>
    <scope>NUCLEOTIDE SEQUENCE</scope>
    <source>
        <strain evidence="7">USASDec5-558</strain>
    </source>
</reference>
<organism evidence="7 8">
    <name type="scientific">Candidatus Anaerobiospirillum pullistercoris</name>
    <dbReference type="NCBI Taxonomy" id="2838452"/>
    <lineage>
        <taxon>Bacteria</taxon>
        <taxon>Pseudomonadati</taxon>
        <taxon>Pseudomonadota</taxon>
        <taxon>Gammaproteobacteria</taxon>
        <taxon>Aeromonadales</taxon>
        <taxon>Succinivibrionaceae</taxon>
        <taxon>Anaerobiospirillum</taxon>
    </lineage>
</organism>
<reference evidence="7" key="1">
    <citation type="journal article" date="2021" name="PeerJ">
        <title>Extensive microbial diversity within the chicken gut microbiome revealed by metagenomics and culture.</title>
        <authorList>
            <person name="Gilroy R."/>
            <person name="Ravi A."/>
            <person name="Getino M."/>
            <person name="Pursley I."/>
            <person name="Horton D.L."/>
            <person name="Alikhan N.F."/>
            <person name="Baker D."/>
            <person name="Gharbi K."/>
            <person name="Hall N."/>
            <person name="Watson M."/>
            <person name="Adriaenssens E.M."/>
            <person name="Foster-Nyarko E."/>
            <person name="Jarju S."/>
            <person name="Secka A."/>
            <person name="Antonio M."/>
            <person name="Oren A."/>
            <person name="Chaudhuri R.R."/>
            <person name="La Ragione R."/>
            <person name="Hildebrand F."/>
            <person name="Pallen M.J."/>
        </authorList>
    </citation>
    <scope>NUCLEOTIDE SEQUENCE</scope>
    <source>
        <strain evidence="7">USASDec5-558</strain>
    </source>
</reference>
<keyword evidence="2" id="KW-0862">Zinc</keyword>
<dbReference type="GO" id="GO:0044183">
    <property type="term" value="F:protein folding chaperone"/>
    <property type="evidence" value="ECO:0007669"/>
    <property type="project" value="TreeGrafter"/>
</dbReference>
<proteinExistence type="predicted"/>
<dbReference type="PANTHER" id="PTHR30111:SF1">
    <property type="entry name" value="33 KDA CHAPERONIN"/>
    <property type="match status" value="1"/>
</dbReference>
<dbReference type="SUPFAM" id="SSF118352">
    <property type="entry name" value="HSP33 redox switch-like"/>
    <property type="match status" value="1"/>
</dbReference>
<dbReference type="SUPFAM" id="SSF64397">
    <property type="entry name" value="Hsp33 domain"/>
    <property type="match status" value="1"/>
</dbReference>